<dbReference type="AlphaFoldDB" id="A0A5T8BA15"/>
<gene>
    <name evidence="1" type="ORF">DSA09_10015</name>
</gene>
<evidence type="ECO:0000313" key="1">
    <source>
        <dbReference type="EMBL" id="EBN4400442.1"/>
    </source>
</evidence>
<reference evidence="1" key="1">
    <citation type="submission" date="2018-07" db="EMBL/GenBank/DDBJ databases">
        <authorList>
            <consortium name="PulseNet: The National Subtyping Network for Foodborne Disease Surveillance"/>
            <person name="Tarr C.L."/>
            <person name="Trees E."/>
            <person name="Katz L.S."/>
            <person name="Carleton-Romer H.A."/>
            <person name="Stroika S."/>
            <person name="Kucerova Z."/>
            <person name="Roache K.F."/>
            <person name="Sabol A.L."/>
            <person name="Besser J."/>
            <person name="Gerner-Smidt P."/>
        </authorList>
    </citation>
    <scope>NUCLEOTIDE SEQUENCE</scope>
    <source>
        <strain evidence="1">PNUSAS044948</strain>
    </source>
</reference>
<comment type="caution">
    <text evidence="1">The sequence shown here is derived from an EMBL/GenBank/DDBJ whole genome shotgun (WGS) entry which is preliminary data.</text>
</comment>
<dbReference type="SUPFAM" id="SSF52402">
    <property type="entry name" value="Adenine nucleotide alpha hydrolases-like"/>
    <property type="match status" value="1"/>
</dbReference>
<protein>
    <submittedName>
        <fullName evidence="1">Uncharacterized protein</fullName>
    </submittedName>
</protein>
<name>A0A5T8BA15_SALER</name>
<accession>A0A5T8BA15</accession>
<sequence length="490" mass="55936">MNNIFRMMKNIEVYFSESTIRSARKCAKRLMTVLNSRGGAHKKTVLLAYGGGKDSSYMVAYVRYIQGLVMAEQGHTFQLRINTNRHAGMNDSVIENIDRVYRALDIYEDETVDCLITDGLQIQPFKRHIKMPEFVRQQNRTDVLMNGHRFQADARSTFCNACNLSMVNSFGLAANYNGGVDVIITGDSPKEQAAYVAWARHLSRLFNTPKVNQKFGFSAFLETLDNVSQAYFRNIYGTESISKSHRITFRLPRNPSFFNIYQDTAYEAGAHWALLTEFLNFSFDPLMFSFSESDCGNPTLMAHIRGLRAETLLKRSYAEGIREYVCFATNIMKQKDFPTQLIAEINRRYGNEEAIMLQRQRAEQFAQEAFNLSTQQLVCMIYSPFTERGKNLTSYLTQENIAIPESFIHNVLSNYNTIISPSLENDLNKLSGLSLQQLRQCYHNHLVSSLLEAKSGDPLSRILRYDPHKAVIQVQNGVTQHVVSEIISGR</sequence>
<organism evidence="1">
    <name type="scientific">Salmonella enterica</name>
    <name type="common">Salmonella choleraesuis</name>
    <dbReference type="NCBI Taxonomy" id="28901"/>
    <lineage>
        <taxon>Bacteria</taxon>
        <taxon>Pseudomonadati</taxon>
        <taxon>Pseudomonadota</taxon>
        <taxon>Gammaproteobacteria</taxon>
        <taxon>Enterobacterales</taxon>
        <taxon>Enterobacteriaceae</taxon>
        <taxon>Salmonella</taxon>
    </lineage>
</organism>
<dbReference type="EMBL" id="AAGFSO010000004">
    <property type="protein sequence ID" value="EBN4400442.1"/>
    <property type="molecule type" value="Genomic_DNA"/>
</dbReference>
<proteinExistence type="predicted"/>